<dbReference type="InterPro" id="IPR021739">
    <property type="entry name" value="SaV-like"/>
</dbReference>
<evidence type="ECO:0008006" key="3">
    <source>
        <dbReference type="Google" id="ProtNLM"/>
    </source>
</evidence>
<dbReference type="EMBL" id="UINC01016770">
    <property type="protein sequence ID" value="SVA69579.1"/>
    <property type="molecule type" value="Genomic_DNA"/>
</dbReference>
<accession>A0A381XXS5</accession>
<organism evidence="2">
    <name type="scientific">marine metagenome</name>
    <dbReference type="NCBI Taxonomy" id="408172"/>
    <lineage>
        <taxon>unclassified sequences</taxon>
        <taxon>metagenomes</taxon>
        <taxon>ecological metagenomes</taxon>
    </lineage>
</organism>
<feature type="region of interest" description="Disordered" evidence="1">
    <location>
        <begin position="79"/>
        <end position="101"/>
    </location>
</feature>
<name>A0A381XXS5_9ZZZZ</name>
<proteinExistence type="predicted"/>
<evidence type="ECO:0000313" key="2">
    <source>
        <dbReference type="EMBL" id="SVA69579.1"/>
    </source>
</evidence>
<dbReference type="Pfam" id="PF11753">
    <property type="entry name" value="DUF3310"/>
    <property type="match status" value="1"/>
</dbReference>
<dbReference type="AlphaFoldDB" id="A0A381XXS5"/>
<protein>
    <recommendedName>
        <fullName evidence="3">DUF3310 domain-containing protein</fullName>
    </recommendedName>
</protein>
<sequence>MSDVYKKQIGGDHYQSMVIQPSEFINKNNLPFAEGNAIKYLCRHKQKGQKQDLEKAIHYCQMAIDRDYPDKKDFLEEAEKEKKELEESYKESRRQTEERRSTEWVKGYNKWKKNK</sequence>
<gene>
    <name evidence="2" type="ORF">METZ01_LOCUS122433</name>
</gene>
<reference evidence="2" key="1">
    <citation type="submission" date="2018-05" db="EMBL/GenBank/DDBJ databases">
        <authorList>
            <person name="Lanie J.A."/>
            <person name="Ng W.-L."/>
            <person name="Kazmierczak K.M."/>
            <person name="Andrzejewski T.M."/>
            <person name="Davidsen T.M."/>
            <person name="Wayne K.J."/>
            <person name="Tettelin H."/>
            <person name="Glass J.I."/>
            <person name="Rusch D."/>
            <person name="Podicherti R."/>
            <person name="Tsui H.-C.T."/>
            <person name="Winkler M.E."/>
        </authorList>
    </citation>
    <scope>NUCLEOTIDE SEQUENCE</scope>
</reference>
<evidence type="ECO:0000256" key="1">
    <source>
        <dbReference type="SAM" id="MobiDB-lite"/>
    </source>
</evidence>